<keyword evidence="10" id="KW-1185">Reference proteome</keyword>
<keyword evidence="2 6" id="KW-0732">Signal</keyword>
<dbReference type="PANTHER" id="PTHR32444:SF183">
    <property type="entry name" value="APPLE DOMAIN-CONTAINING PROTEIN"/>
    <property type="match status" value="1"/>
</dbReference>
<comment type="caution">
    <text evidence="9">The sequence shown here is derived from an EMBL/GenBank/DDBJ whole genome shotgun (WGS) entry which is preliminary data.</text>
</comment>
<protein>
    <recommendedName>
        <fullName evidence="11">Non-specific serine/threonine protein kinase</fullName>
    </recommendedName>
</protein>
<evidence type="ECO:0000256" key="6">
    <source>
        <dbReference type="SAM" id="SignalP"/>
    </source>
</evidence>
<dbReference type="SMART" id="SM00108">
    <property type="entry name" value="B_lectin"/>
    <property type="match status" value="1"/>
</dbReference>
<dbReference type="InterPro" id="IPR001245">
    <property type="entry name" value="Ser-Thr/Tyr_kinase_cat_dom"/>
</dbReference>
<dbReference type="Gene3D" id="2.90.10.10">
    <property type="entry name" value="Bulb-type lectin domain"/>
    <property type="match status" value="1"/>
</dbReference>
<proteinExistence type="predicted"/>
<feature type="domain" description="Apple" evidence="8">
    <location>
        <begin position="344"/>
        <end position="425"/>
    </location>
</feature>
<dbReference type="PROSITE" id="PS50927">
    <property type="entry name" value="BULB_LECTIN"/>
    <property type="match status" value="1"/>
</dbReference>
<dbReference type="PROSITE" id="PS50948">
    <property type="entry name" value="PAN"/>
    <property type="match status" value="1"/>
</dbReference>
<dbReference type="InterPro" id="IPR000858">
    <property type="entry name" value="S_locus_glycoprot_dom"/>
</dbReference>
<dbReference type="GO" id="GO:0004672">
    <property type="term" value="F:protein kinase activity"/>
    <property type="evidence" value="ECO:0007669"/>
    <property type="project" value="InterPro"/>
</dbReference>
<dbReference type="FunFam" id="3.50.4.10:FF:000002">
    <property type="entry name" value="G-type lectin S-receptor-like serine/threonine-protein kinase"/>
    <property type="match status" value="1"/>
</dbReference>
<dbReference type="CDD" id="cd00028">
    <property type="entry name" value="B_lectin"/>
    <property type="match status" value="1"/>
</dbReference>
<feature type="domain" description="Bulb-type lectin" evidence="7">
    <location>
        <begin position="28"/>
        <end position="149"/>
    </location>
</feature>
<evidence type="ECO:0008006" key="11">
    <source>
        <dbReference type="Google" id="ProtNLM"/>
    </source>
</evidence>
<accession>A0A834LJ10</accession>
<evidence type="ECO:0000256" key="4">
    <source>
        <dbReference type="ARBA" id="ARBA00023170"/>
    </source>
</evidence>
<reference evidence="9" key="1">
    <citation type="submission" date="2019-11" db="EMBL/GenBank/DDBJ databases">
        <authorList>
            <person name="Liu Y."/>
            <person name="Hou J."/>
            <person name="Li T.-Q."/>
            <person name="Guan C.-H."/>
            <person name="Wu X."/>
            <person name="Wu H.-Z."/>
            <person name="Ling F."/>
            <person name="Zhang R."/>
            <person name="Shi X.-G."/>
            <person name="Ren J.-P."/>
            <person name="Chen E.-F."/>
            <person name="Sun J.-M."/>
        </authorList>
    </citation>
    <scope>NUCLEOTIDE SEQUENCE</scope>
    <source>
        <strain evidence="9">Adult_tree_wgs_1</strain>
        <tissue evidence="9">Leaves</tissue>
    </source>
</reference>
<gene>
    <name evidence="9" type="ORF">RHSIM_Rhsim06G0191200</name>
</gene>
<evidence type="ECO:0000256" key="3">
    <source>
        <dbReference type="ARBA" id="ARBA00023157"/>
    </source>
</evidence>
<dbReference type="SUPFAM" id="SSF56112">
    <property type="entry name" value="Protein kinase-like (PK-like)"/>
    <property type="match status" value="1"/>
</dbReference>
<dbReference type="Pfam" id="PF00954">
    <property type="entry name" value="S_locus_glycop"/>
    <property type="match status" value="1"/>
</dbReference>
<evidence type="ECO:0000313" key="10">
    <source>
        <dbReference type="Proteomes" id="UP000626092"/>
    </source>
</evidence>
<dbReference type="FunFam" id="2.90.10.10:FF:000004">
    <property type="entry name" value="G-type lectin S-receptor-like serine/threonine-protein kinase"/>
    <property type="match status" value="1"/>
</dbReference>
<keyword evidence="5" id="KW-0325">Glycoprotein</keyword>
<dbReference type="Pfam" id="PF01453">
    <property type="entry name" value="B_lectin"/>
    <property type="match status" value="1"/>
</dbReference>
<feature type="signal peptide" evidence="6">
    <location>
        <begin position="1"/>
        <end position="27"/>
    </location>
</feature>
<dbReference type="EMBL" id="WJXA01000006">
    <property type="protein sequence ID" value="KAF7141462.1"/>
    <property type="molecule type" value="Genomic_DNA"/>
</dbReference>
<evidence type="ECO:0000256" key="2">
    <source>
        <dbReference type="ARBA" id="ARBA00022729"/>
    </source>
</evidence>
<name>A0A834LJ10_RHOSS</name>
<evidence type="ECO:0000259" key="7">
    <source>
        <dbReference type="PROSITE" id="PS50927"/>
    </source>
</evidence>
<dbReference type="Proteomes" id="UP000626092">
    <property type="component" value="Unassembled WGS sequence"/>
</dbReference>
<dbReference type="InterPro" id="IPR001480">
    <property type="entry name" value="Bulb-type_lectin_dom"/>
</dbReference>
<dbReference type="GO" id="GO:0048544">
    <property type="term" value="P:recognition of pollen"/>
    <property type="evidence" value="ECO:0007669"/>
    <property type="project" value="InterPro"/>
</dbReference>
<evidence type="ECO:0000256" key="5">
    <source>
        <dbReference type="ARBA" id="ARBA00023180"/>
    </source>
</evidence>
<dbReference type="Pfam" id="PF07714">
    <property type="entry name" value="PK_Tyr_Ser-Thr"/>
    <property type="match status" value="1"/>
</dbReference>
<evidence type="ECO:0000259" key="8">
    <source>
        <dbReference type="PROSITE" id="PS50948"/>
    </source>
</evidence>
<keyword evidence="3" id="KW-1015">Disulfide bond</keyword>
<keyword evidence="4" id="KW-0675">Receptor</keyword>
<feature type="chain" id="PRO_5032883121" description="Non-specific serine/threonine protein kinase" evidence="6">
    <location>
        <begin position="28"/>
        <end position="687"/>
    </location>
</feature>
<dbReference type="SMART" id="SM00473">
    <property type="entry name" value="PAN_AP"/>
    <property type="match status" value="1"/>
</dbReference>
<dbReference type="CDD" id="cd01098">
    <property type="entry name" value="PAN_AP_plant"/>
    <property type="match status" value="1"/>
</dbReference>
<evidence type="ECO:0000313" key="9">
    <source>
        <dbReference type="EMBL" id="KAF7141462.1"/>
    </source>
</evidence>
<dbReference type="OrthoDB" id="785331at2759"/>
<dbReference type="PANTHER" id="PTHR32444">
    <property type="entry name" value="BULB-TYPE LECTIN DOMAIN-CONTAINING PROTEIN"/>
    <property type="match status" value="1"/>
</dbReference>
<dbReference type="Pfam" id="PF08276">
    <property type="entry name" value="PAN_2"/>
    <property type="match status" value="1"/>
</dbReference>
<dbReference type="InterPro" id="IPR011009">
    <property type="entry name" value="Kinase-like_dom_sf"/>
</dbReference>
<dbReference type="InterPro" id="IPR003609">
    <property type="entry name" value="Pan_app"/>
</dbReference>
<sequence length="687" mass="76751">MRTSSNEGFTILLFLSSLFSVSLVSEAADTITTVQFITENETIVSADGGFELGFFSPGSSNNRYLGIWYKKLTTRTVVWLANRETPITDASGVLKVVNPGILVLFNGSGNIVWSSNTSRSVHNPVAQLLESGNFVLRNANDDNPENFLWQSFDYPVHTLLPGMKLGKNLLVGLDRHLSSWKSDDDPAQGDYTFGMNTHGYPQLITDNVTTVTYRTGPWNGLSFSGTRNLKHNNTIYEFNFVFNREEVYYGYELLNQSVVSRLVLHHNGILNRWTWVDRTQGWIIYCSTPTDNCDYYGSCGAYGSCDIANSPMCGCLDKFVPRYPKDWVMGDWSNGCMRRTPLACHKGEGFLKYSRVKLPDTQKSWFNETMTLEECGKMCSENCSCMAYANLDIRGGGTGCLLWFGDLIDIIEFSTGGQDIYVRMAASELGIHGTNKWLVLSTADEARLDFAMVYKYWICVIGYMSPEYAADGLFSVKSDVFSFGVLILEIVSGTRNKGFFHPDHYRNLLGHAWTLHKEDRSIELIDPTSKDSCCPPEVLRSIHVGLLCVQQHPDDRPSMSSMVLMLGSEGSISLGNVEETGICIPVLLKEREREMSRDCAMLEELLPLESIGHMGEDYTGTLDRSRFCSTYGSPAQEGSVNNITDIAASGRGLPILGFCHSMDEIMLGRSCFCNSRLLRSFSYKSNC</sequence>
<evidence type="ECO:0000256" key="1">
    <source>
        <dbReference type="ARBA" id="ARBA00022553"/>
    </source>
</evidence>
<dbReference type="AlphaFoldDB" id="A0A834LJ10"/>
<dbReference type="Gene3D" id="3.50.4.10">
    <property type="entry name" value="Hepatocyte Growth Factor"/>
    <property type="match status" value="1"/>
</dbReference>
<dbReference type="InterPro" id="IPR036426">
    <property type="entry name" value="Bulb-type_lectin_dom_sf"/>
</dbReference>
<dbReference type="Gene3D" id="1.10.510.10">
    <property type="entry name" value="Transferase(Phosphotransferase) domain 1"/>
    <property type="match status" value="1"/>
</dbReference>
<organism evidence="9 10">
    <name type="scientific">Rhododendron simsii</name>
    <name type="common">Sims's rhododendron</name>
    <dbReference type="NCBI Taxonomy" id="118357"/>
    <lineage>
        <taxon>Eukaryota</taxon>
        <taxon>Viridiplantae</taxon>
        <taxon>Streptophyta</taxon>
        <taxon>Embryophyta</taxon>
        <taxon>Tracheophyta</taxon>
        <taxon>Spermatophyta</taxon>
        <taxon>Magnoliopsida</taxon>
        <taxon>eudicotyledons</taxon>
        <taxon>Gunneridae</taxon>
        <taxon>Pentapetalae</taxon>
        <taxon>asterids</taxon>
        <taxon>Ericales</taxon>
        <taxon>Ericaceae</taxon>
        <taxon>Ericoideae</taxon>
        <taxon>Rhodoreae</taxon>
        <taxon>Rhododendron</taxon>
    </lineage>
</organism>
<keyword evidence="1" id="KW-0597">Phosphoprotein</keyword>
<dbReference type="SUPFAM" id="SSF51110">
    <property type="entry name" value="alpha-D-mannose-specific plant lectins"/>
    <property type="match status" value="1"/>
</dbReference>